<dbReference type="Pfam" id="PF00171">
    <property type="entry name" value="Aldedh"/>
    <property type="match status" value="1"/>
</dbReference>
<feature type="active site" evidence="2">
    <location>
        <position position="260"/>
    </location>
</feature>
<dbReference type="SUPFAM" id="SSF53720">
    <property type="entry name" value="ALDH-like"/>
    <property type="match status" value="1"/>
</dbReference>
<evidence type="ECO:0000313" key="6">
    <source>
        <dbReference type="Proteomes" id="UP001368500"/>
    </source>
</evidence>
<organism evidence="5 6">
    <name type="scientific">Pseudaquabacterium rugosum</name>
    <dbReference type="NCBI Taxonomy" id="2984194"/>
    <lineage>
        <taxon>Bacteria</taxon>
        <taxon>Pseudomonadati</taxon>
        <taxon>Pseudomonadota</taxon>
        <taxon>Betaproteobacteria</taxon>
        <taxon>Burkholderiales</taxon>
        <taxon>Sphaerotilaceae</taxon>
        <taxon>Pseudaquabacterium</taxon>
    </lineage>
</organism>
<gene>
    <name evidence="5" type="ORF">AACH11_07955</name>
</gene>
<dbReference type="InterPro" id="IPR016161">
    <property type="entry name" value="Ald_DH/histidinol_DH"/>
</dbReference>
<keyword evidence="6" id="KW-1185">Reference proteome</keyword>
<dbReference type="PANTHER" id="PTHR11699">
    <property type="entry name" value="ALDEHYDE DEHYDROGENASE-RELATED"/>
    <property type="match status" value="1"/>
</dbReference>
<comment type="caution">
    <text evidence="5">The sequence shown here is derived from an EMBL/GenBank/DDBJ whole genome shotgun (WGS) entry which is preliminary data.</text>
</comment>
<dbReference type="RefSeq" id="WP_341373678.1">
    <property type="nucleotide sequence ID" value="NZ_JBBUTF010000006.1"/>
</dbReference>
<dbReference type="Gene3D" id="3.40.605.10">
    <property type="entry name" value="Aldehyde Dehydrogenase, Chain A, domain 1"/>
    <property type="match status" value="1"/>
</dbReference>
<dbReference type="InterPro" id="IPR029510">
    <property type="entry name" value="Ald_DH_CS_GLU"/>
</dbReference>
<dbReference type="GO" id="GO:0016491">
    <property type="term" value="F:oxidoreductase activity"/>
    <property type="evidence" value="ECO:0007669"/>
    <property type="project" value="UniProtKB-KW"/>
</dbReference>
<sequence length="488" mass="51579">MTTPQPTLPPALNFIAGRWQDDPQAARLPVHDPATAQPLGDIPLSGAASVEAAVQAARTAFRDPAWRGLPPIARERLLHRLADLIDAHAAELAAIEALDNGKPIAFASTVDLPLAAMWVRYMAGWPSKLHGRCIAPALQPAGSHHAYTLRQPVGVVAAIVPWNFPLVLALWKIAPALAAGCTVVLKPAEQTPYSAIRLAQLIEQAGFPPGVFNLLLGDGTTGQALATHPGVAKISFTGSTATGQRLVAAVARPLTRLTLELGGKSPTLILPDADLSVAIPGAAQAVFFNSGQVCFAGTRLYVPRPLLDPVLDGIAQVIDAFPIGAGSDPATRLGPVVSARQLDHVLGRIEAGRAAGARCVLGGHRIDRPGYFVAPTVLLTEDRHNPAVRDEIFGPVLTVTPYDDPEALVELANDSDYGLAAHVYTRDLGRAHQLAQQLEAGTVWVNTQLTPDPAIPFGGLKQSGWGRENGEEVFAHYTETRSVIIKTA</sequence>
<comment type="similarity">
    <text evidence="3">Belongs to the aldehyde dehydrogenase family.</text>
</comment>
<protein>
    <submittedName>
        <fullName evidence="5">Aldehyde dehydrogenase family protein</fullName>
        <ecNumber evidence="5">1.2.1.-</ecNumber>
    </submittedName>
</protein>
<dbReference type="InterPro" id="IPR016163">
    <property type="entry name" value="Ald_DH_C"/>
</dbReference>
<evidence type="ECO:0000256" key="3">
    <source>
        <dbReference type="RuleBase" id="RU003345"/>
    </source>
</evidence>
<feature type="domain" description="Aldehyde dehydrogenase" evidence="4">
    <location>
        <begin position="19"/>
        <end position="483"/>
    </location>
</feature>
<reference evidence="5 6" key="1">
    <citation type="submission" date="2024-04" db="EMBL/GenBank/DDBJ databases">
        <title>Novel species of the genus Ideonella isolated from streams.</title>
        <authorList>
            <person name="Lu H."/>
        </authorList>
    </citation>
    <scope>NUCLEOTIDE SEQUENCE [LARGE SCALE GENOMIC DNA]</scope>
    <source>
        <strain evidence="5 6">BYS139W</strain>
    </source>
</reference>
<keyword evidence="1 3" id="KW-0560">Oxidoreductase</keyword>
<evidence type="ECO:0000256" key="1">
    <source>
        <dbReference type="ARBA" id="ARBA00023002"/>
    </source>
</evidence>
<dbReference type="InterPro" id="IPR016162">
    <property type="entry name" value="Ald_DH_N"/>
</dbReference>
<dbReference type="InterPro" id="IPR015590">
    <property type="entry name" value="Aldehyde_DH_dom"/>
</dbReference>
<dbReference type="Proteomes" id="UP001368500">
    <property type="component" value="Unassembled WGS sequence"/>
</dbReference>
<dbReference type="EMBL" id="JBBUTF010000006">
    <property type="protein sequence ID" value="MEK8025892.1"/>
    <property type="molecule type" value="Genomic_DNA"/>
</dbReference>
<dbReference type="PROSITE" id="PS00687">
    <property type="entry name" value="ALDEHYDE_DEHYDR_GLU"/>
    <property type="match status" value="1"/>
</dbReference>
<name>A0ABU9BA59_9BURK</name>
<accession>A0ABU9BA59</accession>
<proteinExistence type="inferred from homology"/>
<dbReference type="EC" id="1.2.1.-" evidence="5"/>
<evidence type="ECO:0000256" key="2">
    <source>
        <dbReference type="PROSITE-ProRule" id="PRU10007"/>
    </source>
</evidence>
<evidence type="ECO:0000259" key="4">
    <source>
        <dbReference type="Pfam" id="PF00171"/>
    </source>
</evidence>
<dbReference type="Gene3D" id="3.40.309.10">
    <property type="entry name" value="Aldehyde Dehydrogenase, Chain A, domain 2"/>
    <property type="match status" value="1"/>
</dbReference>
<evidence type="ECO:0000313" key="5">
    <source>
        <dbReference type="EMBL" id="MEK8025892.1"/>
    </source>
</evidence>